<dbReference type="EC" id="3.5.1.98" evidence="2 9"/>
<dbReference type="PRINTS" id="PR01271">
    <property type="entry name" value="HISDACETLASE"/>
</dbReference>
<evidence type="ECO:0000256" key="1">
    <source>
        <dbReference type="ARBA" id="ARBA00004123"/>
    </source>
</evidence>
<keyword evidence="16" id="KW-1185">Reference proteome</keyword>
<dbReference type="AlphaFoldDB" id="A0A4V1J5E7"/>
<dbReference type="PRINTS" id="PR01270">
    <property type="entry name" value="HDASUPER"/>
</dbReference>
<keyword evidence="3 9" id="KW-0378">Hydrolase</keyword>
<evidence type="ECO:0000313" key="15">
    <source>
        <dbReference type="EMBL" id="RKP38799.1"/>
    </source>
</evidence>
<dbReference type="GO" id="GO:0046872">
    <property type="term" value="F:metal ion binding"/>
    <property type="evidence" value="ECO:0007669"/>
    <property type="project" value="UniProtKB-KW"/>
</dbReference>
<keyword evidence="4 9" id="KW-0156">Chromatin regulator</keyword>
<comment type="similarity">
    <text evidence="8 9">Belongs to the histone deacetylase family. HD Type 1 subfamily.</text>
</comment>
<keyword evidence="12" id="KW-0479">Metal-binding</keyword>
<feature type="domain" description="Histone deacetylase" evidence="14">
    <location>
        <begin position="45"/>
        <end position="336"/>
    </location>
</feature>
<evidence type="ECO:0000256" key="4">
    <source>
        <dbReference type="ARBA" id="ARBA00022853"/>
    </source>
</evidence>
<dbReference type="GO" id="GO:0040029">
    <property type="term" value="P:epigenetic regulation of gene expression"/>
    <property type="evidence" value="ECO:0007669"/>
    <property type="project" value="TreeGrafter"/>
</dbReference>
<keyword evidence="6 9" id="KW-0804">Transcription</keyword>
<dbReference type="GO" id="GO:0070210">
    <property type="term" value="C:Rpd3L-Expanded complex"/>
    <property type="evidence" value="ECO:0007669"/>
    <property type="project" value="TreeGrafter"/>
</dbReference>
<dbReference type="InterPro" id="IPR003084">
    <property type="entry name" value="HDAC_I/II"/>
</dbReference>
<protein>
    <recommendedName>
        <fullName evidence="2 9">Histone deacetylase</fullName>
        <ecNumber evidence="2 9">3.5.1.98</ecNumber>
    </recommendedName>
</protein>
<dbReference type="STRING" id="215637.A0A4V1J5E7"/>
<keyword evidence="7 9" id="KW-0539">Nucleus</keyword>
<evidence type="ECO:0000256" key="10">
    <source>
        <dbReference type="PIRSR" id="PIRSR037913-1"/>
    </source>
</evidence>
<dbReference type="InterPro" id="IPR023801">
    <property type="entry name" value="His_deacetylse_dom"/>
</dbReference>
<dbReference type="GO" id="GO:0141221">
    <property type="term" value="F:histone deacetylase activity, hydrolytic mechanism"/>
    <property type="evidence" value="ECO:0007669"/>
    <property type="project" value="UniProtKB-EC"/>
</dbReference>
<dbReference type="SUPFAM" id="SSF52768">
    <property type="entry name" value="Arginase/deacetylase"/>
    <property type="match status" value="1"/>
</dbReference>
<keyword evidence="13" id="KW-0732">Signal</keyword>
<dbReference type="Pfam" id="PF00850">
    <property type="entry name" value="Hist_deacetyl"/>
    <property type="match status" value="1"/>
</dbReference>
<dbReference type="FunFam" id="3.40.800.20:FF:000007">
    <property type="entry name" value="Histone deacetylase"/>
    <property type="match status" value="1"/>
</dbReference>
<sequence>MSFTSLLLLREFLAIFEIGTAAHSQPRVSYFFDEQVANYHYGEKHPMKPHRLALTNHLVTSYGLPQYLDVFHTRWATDDEIREFHAADYVEFLQRVTPDNVAQLTKTFSQFNIGDDCPIFSGMYDFCKIYAGASLAAARRLLSGDADICINWSGGLHHAKKSEASGFCYVNDIVLAILQLLRVHPRVLYVDIDIHHGDGVQEAFYHTDRVMTVSFHKYDGEFFPGTGHIDERGNGMGKQFAVNVPLKDGIDDATYVALFKQIMRATIANFDPSAIVLQCGADSLGCDRLGCFNLNISAHGECVRFTKSFGIPLIVLGGGGYTIRNVSRCWTYETSVLLDVDLPNELPPTVYHEFFAPDYQLHPVLSGRIPNQNNAAYLNDVSRTVLEQLRSIQGAPSVQMQEIPPDIQQFLEGKILVKLF</sequence>
<evidence type="ECO:0000256" key="5">
    <source>
        <dbReference type="ARBA" id="ARBA00023015"/>
    </source>
</evidence>
<feature type="binding site" evidence="11">
    <location>
        <position position="116"/>
    </location>
    <ligand>
        <name>substrate</name>
    </ligand>
</feature>
<feature type="signal peptide" evidence="13">
    <location>
        <begin position="1"/>
        <end position="22"/>
    </location>
</feature>
<dbReference type="EMBL" id="ML002329">
    <property type="protein sequence ID" value="RKP38799.1"/>
    <property type="molecule type" value="Genomic_DNA"/>
</dbReference>
<feature type="binding site" evidence="11">
    <location>
        <position position="166"/>
    </location>
    <ligand>
        <name>substrate</name>
    </ligand>
</feature>
<dbReference type="PANTHER" id="PTHR10625:SF36">
    <property type="entry name" value="HISTONE DEACETYLASE 3"/>
    <property type="match status" value="1"/>
</dbReference>
<accession>A0A4V1J5E7</accession>
<feature type="binding site" evidence="12">
    <location>
        <position position="193"/>
    </location>
    <ligand>
        <name>a divalent metal cation</name>
        <dbReference type="ChEBI" id="CHEBI:60240"/>
    </ligand>
</feature>
<reference evidence="16" key="1">
    <citation type="journal article" date="2018" name="Nat. Microbiol.">
        <title>Leveraging single-cell genomics to expand the fungal tree of life.</title>
        <authorList>
            <person name="Ahrendt S.R."/>
            <person name="Quandt C.A."/>
            <person name="Ciobanu D."/>
            <person name="Clum A."/>
            <person name="Salamov A."/>
            <person name="Andreopoulos B."/>
            <person name="Cheng J.F."/>
            <person name="Woyke T."/>
            <person name="Pelin A."/>
            <person name="Henrissat B."/>
            <person name="Reynolds N.K."/>
            <person name="Benny G.L."/>
            <person name="Smith M.E."/>
            <person name="James T.Y."/>
            <person name="Grigoriev I.V."/>
        </authorList>
    </citation>
    <scope>NUCLEOTIDE SEQUENCE [LARGE SCALE GENOMIC DNA]</scope>
    <source>
        <strain evidence="16">RSA 468</strain>
    </source>
</reference>
<dbReference type="GO" id="GO:0034967">
    <property type="term" value="C:Set3 complex"/>
    <property type="evidence" value="ECO:0007669"/>
    <property type="project" value="UniProtKB-ARBA"/>
</dbReference>
<feature type="binding site" evidence="12">
    <location>
        <position position="282"/>
    </location>
    <ligand>
        <name>a divalent metal cation</name>
        <dbReference type="ChEBI" id="CHEBI:60240"/>
    </ligand>
</feature>
<dbReference type="InterPro" id="IPR023696">
    <property type="entry name" value="Ureohydrolase_dom_sf"/>
</dbReference>
<dbReference type="Proteomes" id="UP000268162">
    <property type="component" value="Unassembled WGS sequence"/>
</dbReference>
<feature type="binding site" evidence="11">
    <location>
        <position position="321"/>
    </location>
    <ligand>
        <name>substrate</name>
    </ligand>
</feature>
<name>A0A4V1J5E7_9FUNG</name>
<evidence type="ECO:0000256" key="6">
    <source>
        <dbReference type="ARBA" id="ARBA00023163"/>
    </source>
</evidence>
<evidence type="ECO:0000256" key="11">
    <source>
        <dbReference type="PIRSR" id="PIRSR037913-2"/>
    </source>
</evidence>
<dbReference type="InterPro" id="IPR000286">
    <property type="entry name" value="HDACs"/>
</dbReference>
<comment type="subcellular location">
    <subcellularLocation>
        <location evidence="1 9">Nucleus</location>
    </subcellularLocation>
</comment>
<evidence type="ECO:0000313" key="16">
    <source>
        <dbReference type="Proteomes" id="UP000268162"/>
    </source>
</evidence>
<keyword evidence="5 9" id="KW-0805">Transcription regulation</keyword>
<dbReference type="Gene3D" id="3.40.800.20">
    <property type="entry name" value="Histone deacetylase domain"/>
    <property type="match status" value="1"/>
</dbReference>
<evidence type="ECO:0000256" key="3">
    <source>
        <dbReference type="ARBA" id="ARBA00022801"/>
    </source>
</evidence>
<dbReference type="PANTHER" id="PTHR10625">
    <property type="entry name" value="HISTONE DEACETYLASE HDAC1-RELATED"/>
    <property type="match status" value="1"/>
</dbReference>
<organism evidence="15 16">
    <name type="scientific">Dimargaris cristalligena</name>
    <dbReference type="NCBI Taxonomy" id="215637"/>
    <lineage>
        <taxon>Eukaryota</taxon>
        <taxon>Fungi</taxon>
        <taxon>Fungi incertae sedis</taxon>
        <taxon>Zoopagomycota</taxon>
        <taxon>Kickxellomycotina</taxon>
        <taxon>Dimargaritomycetes</taxon>
        <taxon>Dimargaritales</taxon>
        <taxon>Dimargaritaceae</taxon>
        <taxon>Dimargaris</taxon>
    </lineage>
</organism>
<comment type="catalytic activity">
    <reaction evidence="9">
        <text>N(6)-acetyl-L-lysyl-[histone] + H2O = L-lysyl-[histone] + acetate</text>
        <dbReference type="Rhea" id="RHEA:58196"/>
        <dbReference type="Rhea" id="RHEA-COMP:9845"/>
        <dbReference type="Rhea" id="RHEA-COMP:11338"/>
        <dbReference type="ChEBI" id="CHEBI:15377"/>
        <dbReference type="ChEBI" id="CHEBI:29969"/>
        <dbReference type="ChEBI" id="CHEBI:30089"/>
        <dbReference type="ChEBI" id="CHEBI:61930"/>
        <dbReference type="EC" id="3.5.1.98"/>
    </reaction>
</comment>
<evidence type="ECO:0000256" key="7">
    <source>
        <dbReference type="ARBA" id="ARBA00023242"/>
    </source>
</evidence>
<feature type="chain" id="PRO_5020202815" description="Histone deacetylase" evidence="13">
    <location>
        <begin position="23"/>
        <end position="420"/>
    </location>
</feature>
<evidence type="ECO:0000256" key="13">
    <source>
        <dbReference type="SAM" id="SignalP"/>
    </source>
</evidence>
<dbReference type="PIRSF" id="PIRSF037913">
    <property type="entry name" value="His_deacetylse_1"/>
    <property type="match status" value="1"/>
</dbReference>
<gene>
    <name evidence="15" type="ORF">BJ085DRAFT_42687</name>
</gene>
<evidence type="ECO:0000256" key="9">
    <source>
        <dbReference type="PIRNR" id="PIRNR037913"/>
    </source>
</evidence>
<dbReference type="InterPro" id="IPR037138">
    <property type="entry name" value="His_deacetylse_dom_sf"/>
</dbReference>
<evidence type="ECO:0000256" key="12">
    <source>
        <dbReference type="PIRSR" id="PIRSR037913-3"/>
    </source>
</evidence>
<evidence type="ECO:0000256" key="8">
    <source>
        <dbReference type="ARBA" id="ARBA00061569"/>
    </source>
</evidence>
<evidence type="ECO:0000256" key="2">
    <source>
        <dbReference type="ARBA" id="ARBA00012111"/>
    </source>
</evidence>
<feature type="active site" description="Proton acceptor" evidence="10">
    <location>
        <position position="158"/>
    </location>
</feature>
<feature type="binding site" evidence="12">
    <location>
        <position position="195"/>
    </location>
    <ligand>
        <name>a divalent metal cation</name>
        <dbReference type="ChEBI" id="CHEBI:60240"/>
    </ligand>
</feature>
<evidence type="ECO:0000259" key="14">
    <source>
        <dbReference type="Pfam" id="PF00850"/>
    </source>
</evidence>
<proteinExistence type="inferred from homology"/>